<dbReference type="OrthoDB" id="5512044at2"/>
<dbReference type="AlphaFoldDB" id="A0A6N7Q588"/>
<evidence type="ECO:0000313" key="2">
    <source>
        <dbReference type="Proteomes" id="UP000440224"/>
    </source>
</evidence>
<name>A0A6N7Q588_9BACT</name>
<comment type="caution">
    <text evidence="1">The sequence shown here is derived from an EMBL/GenBank/DDBJ whole genome shotgun (WGS) entry which is preliminary data.</text>
</comment>
<protein>
    <submittedName>
        <fullName evidence="1">Uncharacterized protein</fullName>
    </submittedName>
</protein>
<dbReference type="RefSeq" id="WP_153824815.1">
    <property type="nucleotide sequence ID" value="NZ_WJIE01000024.1"/>
</dbReference>
<dbReference type="EMBL" id="WJIE01000024">
    <property type="protein sequence ID" value="MRG98040.1"/>
    <property type="molecule type" value="Genomic_DNA"/>
</dbReference>
<organism evidence="1 2">
    <name type="scientific">Polyangium spumosum</name>
    <dbReference type="NCBI Taxonomy" id="889282"/>
    <lineage>
        <taxon>Bacteria</taxon>
        <taxon>Pseudomonadati</taxon>
        <taxon>Myxococcota</taxon>
        <taxon>Polyangia</taxon>
        <taxon>Polyangiales</taxon>
        <taxon>Polyangiaceae</taxon>
        <taxon>Polyangium</taxon>
    </lineage>
</organism>
<accession>A0A6N7Q588</accession>
<dbReference type="Proteomes" id="UP000440224">
    <property type="component" value="Unassembled WGS sequence"/>
</dbReference>
<evidence type="ECO:0000313" key="1">
    <source>
        <dbReference type="EMBL" id="MRG98040.1"/>
    </source>
</evidence>
<gene>
    <name evidence="1" type="ORF">GF068_39945</name>
</gene>
<proteinExistence type="predicted"/>
<keyword evidence="2" id="KW-1185">Reference proteome</keyword>
<sequence>MGKGDHVFNNVVAKLTKAFDAGLAACFGSIKKPLRGESGERLARDANLRDAWMRRHMPRTWAALHHFKDHPELVILREKLQTTTYVGGDVNTRAYSEACVQFEEAVNLFFENLARGRAPLDANVMLPDIAAVRRAFFHMTQVAEDPGALARLLEHCKDNPRERKQVDAEIEQVRESMRWAWGRCEYLFRMVTQEMVQG</sequence>
<reference evidence="1 2" key="1">
    <citation type="submission" date="2019-10" db="EMBL/GenBank/DDBJ databases">
        <title>A soil myxobacterium in the family Polyangiaceae.</title>
        <authorList>
            <person name="Li Y."/>
            <person name="Wang J."/>
        </authorList>
    </citation>
    <scope>NUCLEOTIDE SEQUENCE [LARGE SCALE GENOMIC DNA]</scope>
    <source>
        <strain evidence="1 2">DSM 14734</strain>
    </source>
</reference>